<dbReference type="InterPro" id="IPR016120">
    <property type="entry name" value="Sig_transdc_His_kin_SpoOB"/>
</dbReference>
<dbReference type="InterPro" id="IPR039506">
    <property type="entry name" value="SPOB_a"/>
</dbReference>
<accession>A0A917M394</accession>
<evidence type="ECO:0000313" key="5">
    <source>
        <dbReference type="EMBL" id="GGG74210.1"/>
    </source>
</evidence>
<dbReference type="Gene3D" id="1.10.287.130">
    <property type="match status" value="1"/>
</dbReference>
<dbReference type="EMBL" id="BMHY01000006">
    <property type="protein sequence ID" value="GGG74210.1"/>
    <property type="molecule type" value="Genomic_DNA"/>
</dbReference>
<evidence type="ECO:0000256" key="3">
    <source>
        <dbReference type="ARBA" id="ARBA00022777"/>
    </source>
</evidence>
<keyword evidence="1" id="KW-0597">Phosphoprotein</keyword>
<comment type="caution">
    <text evidence="5">The sequence shown here is derived from an EMBL/GenBank/DDBJ whole genome shotgun (WGS) entry which is preliminary data.</text>
</comment>
<keyword evidence="3" id="KW-0418">Kinase</keyword>
<reference evidence="5 6" key="1">
    <citation type="journal article" date="2014" name="Int. J. Syst. Evol. Microbiol.">
        <title>Complete genome sequence of Corynebacterium casei LMG S-19264T (=DSM 44701T), isolated from a smear-ripened cheese.</title>
        <authorList>
            <consortium name="US DOE Joint Genome Institute (JGI-PGF)"/>
            <person name="Walter F."/>
            <person name="Albersmeier A."/>
            <person name="Kalinowski J."/>
            <person name="Ruckert C."/>
        </authorList>
    </citation>
    <scope>NUCLEOTIDE SEQUENCE [LARGE SCALE GENOMIC DNA]</scope>
    <source>
        <strain evidence="5 6">CGMCC 1.15286</strain>
    </source>
</reference>
<evidence type="ECO:0000259" key="4">
    <source>
        <dbReference type="Pfam" id="PF14689"/>
    </source>
</evidence>
<proteinExistence type="predicted"/>
<evidence type="ECO:0000256" key="1">
    <source>
        <dbReference type="ARBA" id="ARBA00022553"/>
    </source>
</evidence>
<feature type="domain" description="SpoOB alpha-helical" evidence="4">
    <location>
        <begin position="13"/>
        <end position="62"/>
    </location>
</feature>
<dbReference type="AlphaFoldDB" id="A0A917M394"/>
<protein>
    <recommendedName>
        <fullName evidence="4">SpoOB alpha-helical domain-containing protein</fullName>
    </recommendedName>
</protein>
<keyword evidence="2" id="KW-0808">Transferase</keyword>
<sequence>MTQTIHSLQASGIRTLNHHRHDWMNDLQVLYGYIRMQKLDRTADYVEKIKDRMVAESNIAKLGVPSLVSYIQSFRTITNSLQLQVKNEQNIQLNEWPDGGQPIADTLIKLISAYRLAVKTGYGDAAVLTIELTRNEDGVLYASFYYAGEINGEQHLADQIKKQLEGALLQPVELDRPQEKIVLKAELSA</sequence>
<dbReference type="GO" id="GO:0000155">
    <property type="term" value="F:phosphorelay sensor kinase activity"/>
    <property type="evidence" value="ECO:0007669"/>
    <property type="project" value="InterPro"/>
</dbReference>
<dbReference type="SUPFAM" id="SSF55890">
    <property type="entry name" value="Sporulation response regulatory protein Spo0B"/>
    <property type="match status" value="1"/>
</dbReference>
<keyword evidence="6" id="KW-1185">Reference proteome</keyword>
<organism evidence="5 6">
    <name type="scientific">Paenibacillus radicis</name>
    <name type="common">ex Gao et al. 2016</name>
    <dbReference type="NCBI Taxonomy" id="1737354"/>
    <lineage>
        <taxon>Bacteria</taxon>
        <taxon>Bacillati</taxon>
        <taxon>Bacillota</taxon>
        <taxon>Bacilli</taxon>
        <taxon>Bacillales</taxon>
        <taxon>Paenibacillaceae</taxon>
        <taxon>Paenibacillus</taxon>
    </lineage>
</organism>
<dbReference type="Proteomes" id="UP000600247">
    <property type="component" value="Unassembled WGS sequence"/>
</dbReference>
<name>A0A917M394_9BACL</name>
<dbReference type="Pfam" id="PF14689">
    <property type="entry name" value="SPOB_a"/>
    <property type="match status" value="1"/>
</dbReference>
<gene>
    <name evidence="5" type="ORF">GCM10010918_32920</name>
</gene>
<evidence type="ECO:0000313" key="6">
    <source>
        <dbReference type="Proteomes" id="UP000600247"/>
    </source>
</evidence>
<evidence type="ECO:0000256" key="2">
    <source>
        <dbReference type="ARBA" id="ARBA00022679"/>
    </source>
</evidence>